<proteinExistence type="predicted"/>
<protein>
    <submittedName>
        <fullName evidence="1">Uncharacterized protein</fullName>
    </submittedName>
</protein>
<keyword evidence="2" id="KW-1185">Reference proteome</keyword>
<accession>A0A0C2D776</accession>
<evidence type="ECO:0000313" key="1">
    <source>
        <dbReference type="EMBL" id="KIH57952.1"/>
    </source>
</evidence>
<dbReference type="AlphaFoldDB" id="A0A0C2D776"/>
<organism evidence="1 2">
    <name type="scientific">Ancylostoma duodenale</name>
    <dbReference type="NCBI Taxonomy" id="51022"/>
    <lineage>
        <taxon>Eukaryota</taxon>
        <taxon>Metazoa</taxon>
        <taxon>Ecdysozoa</taxon>
        <taxon>Nematoda</taxon>
        <taxon>Chromadorea</taxon>
        <taxon>Rhabditida</taxon>
        <taxon>Rhabditina</taxon>
        <taxon>Rhabditomorpha</taxon>
        <taxon>Strongyloidea</taxon>
        <taxon>Ancylostomatidae</taxon>
        <taxon>Ancylostomatinae</taxon>
        <taxon>Ancylostoma</taxon>
    </lineage>
</organism>
<name>A0A0C2D776_9BILA</name>
<gene>
    <name evidence="1" type="ORF">ANCDUO_11850</name>
</gene>
<sequence length="94" mass="10105">MQVLKLRPEDEGSATVLANSITSPVHTRKPSGAWHGVSCSACLQHYGGRPVDPSCDDHSALLQGLPHPPPDDLARHDLASWLDSTSVCRNMDHG</sequence>
<reference evidence="1 2" key="1">
    <citation type="submission" date="2013-12" db="EMBL/GenBank/DDBJ databases">
        <title>Draft genome of the parsitic nematode Ancylostoma duodenale.</title>
        <authorList>
            <person name="Mitreva M."/>
        </authorList>
    </citation>
    <scope>NUCLEOTIDE SEQUENCE [LARGE SCALE GENOMIC DNA]</scope>
    <source>
        <strain evidence="1 2">Zhejiang</strain>
    </source>
</reference>
<dbReference type="EMBL" id="KN733717">
    <property type="protein sequence ID" value="KIH57952.1"/>
    <property type="molecule type" value="Genomic_DNA"/>
</dbReference>
<dbReference type="Proteomes" id="UP000054047">
    <property type="component" value="Unassembled WGS sequence"/>
</dbReference>
<evidence type="ECO:0000313" key="2">
    <source>
        <dbReference type="Proteomes" id="UP000054047"/>
    </source>
</evidence>